<dbReference type="Pfam" id="PF17648">
    <property type="entry name" value="Luciferase"/>
    <property type="match status" value="1"/>
</dbReference>
<feature type="compositionally biased region" description="Polar residues" evidence="1">
    <location>
        <begin position="1"/>
        <end position="16"/>
    </location>
</feature>
<evidence type="ECO:0000259" key="2">
    <source>
        <dbReference type="Pfam" id="PF17648"/>
    </source>
</evidence>
<evidence type="ECO:0000256" key="1">
    <source>
        <dbReference type="SAM" id="MobiDB-lite"/>
    </source>
</evidence>
<organism evidence="3">
    <name type="scientific">uncultured Solirubrobacteraceae bacterium</name>
    <dbReference type="NCBI Taxonomy" id="1162706"/>
    <lineage>
        <taxon>Bacteria</taxon>
        <taxon>Bacillati</taxon>
        <taxon>Actinomycetota</taxon>
        <taxon>Thermoleophilia</taxon>
        <taxon>Solirubrobacterales</taxon>
        <taxon>Solirubrobacteraceae</taxon>
        <taxon>environmental samples</taxon>
    </lineage>
</organism>
<feature type="region of interest" description="Disordered" evidence="1">
    <location>
        <begin position="1"/>
        <end position="36"/>
    </location>
</feature>
<proteinExistence type="predicted"/>
<name>A0A6J4T6T5_9ACTN</name>
<dbReference type="EMBL" id="CADCVP010000300">
    <property type="protein sequence ID" value="CAA9515050.1"/>
    <property type="molecule type" value="Genomic_DNA"/>
</dbReference>
<protein>
    <recommendedName>
        <fullName evidence="2">Luciferase domain-containing protein</fullName>
    </recommendedName>
</protein>
<dbReference type="AlphaFoldDB" id="A0A6J4T6T5"/>
<reference evidence="3" key="1">
    <citation type="submission" date="2020-02" db="EMBL/GenBank/DDBJ databases">
        <authorList>
            <person name="Meier V. D."/>
        </authorList>
    </citation>
    <scope>NUCLEOTIDE SEQUENCE</scope>
    <source>
        <strain evidence="3">AVDCRST_MAG69</strain>
    </source>
</reference>
<sequence>MSSTSSAAKQTPTTPTAGERITAEVTSWPGVHAGPGRRGEFAFTLGRRELGHLHGSHVMHSGFPKDVWHVLHAAGRIDFHPVFPGRPGYAARRIETEDDIRDVIALLRLNYDRAIARHGLPGIAPDH</sequence>
<feature type="domain" description="Luciferase" evidence="2">
    <location>
        <begin position="47"/>
        <end position="109"/>
    </location>
</feature>
<evidence type="ECO:0000313" key="3">
    <source>
        <dbReference type="EMBL" id="CAA9515050.1"/>
    </source>
</evidence>
<dbReference type="InterPro" id="IPR040841">
    <property type="entry name" value="Luciferase_dom"/>
</dbReference>
<gene>
    <name evidence="3" type="ORF">AVDCRST_MAG69-2716</name>
</gene>
<accession>A0A6J4T6T5</accession>